<feature type="domain" description="Plastocyanin-like" evidence="2">
    <location>
        <begin position="123"/>
        <end position="216"/>
    </location>
</feature>
<dbReference type="EMBL" id="BAAARE010000019">
    <property type="protein sequence ID" value="GAA2495842.1"/>
    <property type="molecule type" value="Genomic_DNA"/>
</dbReference>
<gene>
    <name evidence="3" type="ORF">GCM10009858_37500</name>
</gene>
<dbReference type="Gene3D" id="2.60.40.420">
    <property type="entry name" value="Cupredoxins - blue copper proteins"/>
    <property type="match status" value="1"/>
</dbReference>
<dbReference type="InterPro" id="IPR011707">
    <property type="entry name" value="Cu-oxidase-like_N"/>
</dbReference>
<dbReference type="Proteomes" id="UP001500730">
    <property type="component" value="Unassembled WGS sequence"/>
</dbReference>
<dbReference type="SUPFAM" id="SSF49503">
    <property type="entry name" value="Cupredoxins"/>
    <property type="match status" value="2"/>
</dbReference>
<accession>A0ABP5ZCX6</accession>
<comment type="caution">
    <text evidence="3">The sequence shown here is derived from an EMBL/GenBank/DDBJ whole genome shotgun (WGS) entry which is preliminary data.</text>
</comment>
<dbReference type="Pfam" id="PF07732">
    <property type="entry name" value="Cu-oxidase_3"/>
    <property type="match status" value="1"/>
</dbReference>
<proteinExistence type="predicted"/>
<dbReference type="InterPro" id="IPR008972">
    <property type="entry name" value="Cupredoxin"/>
</dbReference>
<evidence type="ECO:0000313" key="3">
    <source>
        <dbReference type="EMBL" id="GAA2495842.1"/>
    </source>
</evidence>
<dbReference type="PROSITE" id="PS51318">
    <property type="entry name" value="TAT"/>
    <property type="match status" value="1"/>
</dbReference>
<reference evidence="4" key="1">
    <citation type="journal article" date="2019" name="Int. J. Syst. Evol. Microbiol.">
        <title>The Global Catalogue of Microorganisms (GCM) 10K type strain sequencing project: providing services to taxonomists for standard genome sequencing and annotation.</title>
        <authorList>
            <consortium name="The Broad Institute Genomics Platform"/>
            <consortium name="The Broad Institute Genome Sequencing Center for Infectious Disease"/>
            <person name="Wu L."/>
            <person name="Ma J."/>
        </authorList>
    </citation>
    <scope>NUCLEOTIDE SEQUENCE [LARGE SCALE GENOMIC DNA]</scope>
    <source>
        <strain evidence="4">JCM 16259</strain>
    </source>
</reference>
<protein>
    <recommendedName>
        <fullName evidence="2">Plastocyanin-like domain-containing protein</fullName>
    </recommendedName>
</protein>
<feature type="signal peptide" evidence="1">
    <location>
        <begin position="1"/>
        <end position="31"/>
    </location>
</feature>
<name>A0ABP5ZCX6_9MICO</name>
<sequence>MTSRHSLRHRLGVTAAAAALATVPFAGTAFAATTAYAVSPAPGLTSAAGVAGSTAPAAVRSAPTAAVGKLTPNTPGCTVTPAAAPDPEIVTCDLWASAGTNQVLGQSIPIWGYSTTQSGTPTAPGPAIIARQGDRVVLTLHNELGEPTSLALPGQPASSFSEGLPTDAATTGIDPHTTARYVFTASRAGTFLYEAGHTSGGARQVAMGLAGAFVVLGDGTAYGQSYDDESVLVLSEIDPALNANPATFDMREFHPAYRLINGKPFPSTDPVPTDQGHTVLLRYVNAGSELHAMNTLGTGQTVLSHDGHGLAFPEPSVVVPVDPGVTVDALVTVPSGPESKIAVYESSGRLDNAGQSTADPLSVAFGGMLTFLDTNAPPPTTDGVGPVSTGIAVTPNPSDGTSAVTVTATVSDATTGNHAVSGAELVVDDAVTVGPGFGLALTGTFGTTSASVTGTIPASATATQCASTAPPLDLHCLTSTKHTIFVRGLDSEGNWGVVGSVILNLAKTGPQTVGLSVSPTPASGKGDVTVNATGDDTAAGGTITDAEYFLGAAAGADGTGTAMTLNRSATKVAETGTIPAATVKGLGEGTAQVWVHSRNSQHIWGPAVPVDLTVDLTAPAVNAATVGPNPTNGVLGSQSYPGYLVISAQLDDRDAGGAAQSPVLAGEAFIDPTSTTPSFGSGLTLIAVDGAFDSTKEDVYGLIPLTQVRAMTAGEHKVYVHGRDAAGNWGSLTSTNALVRLYVDKTAPILGTLTGSPNPTNGAATLTLTGGVTETPLASYVGPRFQGAEFWTGTTDPGVGKATRVQVTDTGTGVTAAIPLTGLPAGTVQFNLRVQDAAGNWSNASSVSVTVVRANAIFSDTFDAALSAWTARTGSVAGTTAAASSTAAGNVGLAATVGSGNAPAYVTDESPANESTYHAQFRFNPNTLSTGGSATAWTTVFEGRTATGQAFAVQYHRAGTSRTAAQLRIVMNRNTIGNTTGPAYTLTSGAHTVRVDWAQGTGGSLRLLVDGTLRDTRTGNNTGPPMQVQSVRLGVTAGPTTASTMAGQAWFDDFTSTRNSLP</sequence>
<evidence type="ECO:0000256" key="1">
    <source>
        <dbReference type="SAM" id="SignalP"/>
    </source>
</evidence>
<evidence type="ECO:0000313" key="4">
    <source>
        <dbReference type="Proteomes" id="UP001500730"/>
    </source>
</evidence>
<feature type="chain" id="PRO_5047436189" description="Plastocyanin-like domain-containing protein" evidence="1">
    <location>
        <begin position="32"/>
        <end position="1062"/>
    </location>
</feature>
<dbReference type="RefSeq" id="WP_344256574.1">
    <property type="nucleotide sequence ID" value="NZ_BAAARE010000019.1"/>
</dbReference>
<dbReference type="InterPro" id="IPR006311">
    <property type="entry name" value="TAT_signal"/>
</dbReference>
<organism evidence="3 4">
    <name type="scientific">Terrabacter carboxydivorans</name>
    <dbReference type="NCBI Taxonomy" id="619730"/>
    <lineage>
        <taxon>Bacteria</taxon>
        <taxon>Bacillati</taxon>
        <taxon>Actinomycetota</taxon>
        <taxon>Actinomycetes</taxon>
        <taxon>Micrococcales</taxon>
        <taxon>Intrasporangiaceae</taxon>
        <taxon>Terrabacter</taxon>
    </lineage>
</organism>
<keyword evidence="1" id="KW-0732">Signal</keyword>
<evidence type="ECO:0000259" key="2">
    <source>
        <dbReference type="Pfam" id="PF07732"/>
    </source>
</evidence>
<keyword evidence="4" id="KW-1185">Reference proteome</keyword>
<dbReference type="PANTHER" id="PTHR11709">
    <property type="entry name" value="MULTI-COPPER OXIDASE"/>
    <property type="match status" value="1"/>
</dbReference>
<dbReference type="InterPro" id="IPR045087">
    <property type="entry name" value="Cu-oxidase_fam"/>
</dbReference>